<accession>A0ABT7NCS1</accession>
<dbReference type="EMBL" id="JASZYV010000003">
    <property type="protein sequence ID" value="MDM0045751.1"/>
    <property type="molecule type" value="Genomic_DNA"/>
</dbReference>
<dbReference type="SUPFAM" id="SSF89796">
    <property type="entry name" value="CoA-transferase family III (CaiB/BaiF)"/>
    <property type="match status" value="1"/>
</dbReference>
<dbReference type="InterPro" id="IPR050509">
    <property type="entry name" value="CoA-transferase_III"/>
</dbReference>
<dbReference type="PANTHER" id="PTHR48228:SF5">
    <property type="entry name" value="ALPHA-METHYLACYL-COA RACEMASE"/>
    <property type="match status" value="1"/>
</dbReference>
<dbReference type="GO" id="GO:0016740">
    <property type="term" value="F:transferase activity"/>
    <property type="evidence" value="ECO:0007669"/>
    <property type="project" value="UniProtKB-KW"/>
</dbReference>
<comment type="caution">
    <text evidence="1">The sequence shown here is derived from an EMBL/GenBank/DDBJ whole genome shotgun (WGS) entry which is preliminary data.</text>
</comment>
<dbReference type="Gene3D" id="3.30.1540.10">
    <property type="entry name" value="formyl-coa transferase, domain 3"/>
    <property type="match status" value="1"/>
</dbReference>
<dbReference type="Gene3D" id="3.40.50.10540">
    <property type="entry name" value="Crotonobetainyl-coa:carnitine coa-transferase, domain 1"/>
    <property type="match status" value="1"/>
</dbReference>
<keyword evidence="1" id="KW-0808">Transferase</keyword>
<dbReference type="PANTHER" id="PTHR48228">
    <property type="entry name" value="SUCCINYL-COA--D-CITRAMALATE COA-TRANSFERASE"/>
    <property type="match status" value="1"/>
</dbReference>
<sequence>MHSPDSASPDSTLAGIHVLSLALNLPGPAALMRCRQMGARCTKLEAPPPPGIASSDPMGSYNPEAYAVMHAGVQTVHANLKTPEGQARLHELLAGTDVLITSFRPSASAKLGVDWTTLQARHPRLCLVEIVGAPGARADEPGHDLTYQAEAGLVSGLDVPPSLFADMAGSVMASEAVLQTLLQRAAIGRGAHRQVALSEAASYLALPHTWGLTRPEGAVGGAHAGYRVYPCLDGRVAVAALEPHFAQRLCTAAGVAGEFGRKTMFDAATHSAVAAFLQGRTRAQLDALAREQDIPLHTLPA</sequence>
<keyword evidence="2" id="KW-1185">Reference proteome</keyword>
<dbReference type="InterPro" id="IPR023606">
    <property type="entry name" value="CoA-Trfase_III_dom_1_sf"/>
</dbReference>
<gene>
    <name evidence="1" type="ORF">QTH91_14775</name>
</gene>
<reference evidence="1" key="1">
    <citation type="submission" date="2023-06" db="EMBL/GenBank/DDBJ databases">
        <authorList>
            <person name="Jiang Y."/>
            <person name="Liu Q."/>
        </authorList>
    </citation>
    <scope>NUCLEOTIDE SEQUENCE</scope>
    <source>
        <strain evidence="1">CGMCC 1.12089</strain>
    </source>
</reference>
<dbReference type="Pfam" id="PF02515">
    <property type="entry name" value="CoA_transf_3"/>
    <property type="match status" value="1"/>
</dbReference>
<organism evidence="1 2">
    <name type="scientific">Variovorax dokdonensis</name>
    <dbReference type="NCBI Taxonomy" id="344883"/>
    <lineage>
        <taxon>Bacteria</taxon>
        <taxon>Pseudomonadati</taxon>
        <taxon>Pseudomonadota</taxon>
        <taxon>Betaproteobacteria</taxon>
        <taxon>Burkholderiales</taxon>
        <taxon>Comamonadaceae</taxon>
        <taxon>Variovorax</taxon>
    </lineage>
</organism>
<name>A0ABT7NCS1_9BURK</name>
<dbReference type="InterPro" id="IPR003673">
    <property type="entry name" value="CoA-Trfase_fam_III"/>
</dbReference>
<proteinExistence type="predicted"/>
<evidence type="ECO:0000313" key="1">
    <source>
        <dbReference type="EMBL" id="MDM0045751.1"/>
    </source>
</evidence>
<dbReference type="InterPro" id="IPR044855">
    <property type="entry name" value="CoA-Trfase_III_dom3_sf"/>
</dbReference>
<dbReference type="RefSeq" id="WP_286660864.1">
    <property type="nucleotide sequence ID" value="NZ_JASZYV010000003.1"/>
</dbReference>
<evidence type="ECO:0000313" key="2">
    <source>
        <dbReference type="Proteomes" id="UP001174908"/>
    </source>
</evidence>
<protein>
    <submittedName>
        <fullName evidence="1">CoA transferase</fullName>
    </submittedName>
</protein>
<dbReference type="Proteomes" id="UP001174908">
    <property type="component" value="Unassembled WGS sequence"/>
</dbReference>